<keyword evidence="3" id="KW-0269">Exonuclease</keyword>
<sequence>MSRFTFAHVADLHLDTPFSGLAALNDALAQQLQDASLLAWDRVVDGCLAEQVTFVVIAGDVYDSDTASVRAQLRFKRGLERLSDAGIPSFIVHGNHDPNGGRWSAVDRWPDGVTVFGTQEVTHVPVVVGGQTVATVSGLSFPERHVQDNLARRFIRQDLPGYHVAVLHCNVDSDASHGVYAPCTLQDLRDSRYDYWALGHIHARRILHEHAPLVVYPGNTQARHPNETGPKGFALVDVEDGQAGVRWVEADSWRFERLDFSCAELASLAALEEQLLLSAGALGLDRPVVMRARLTGMTPLHTDLLRPGTVGSLLQALRDQSPPDVWWDDLEIATRPLFNRDARVQGEDFTADVLRMIDASDAQGMVEELLGEIERHPALIRARPVLDLDSLLAAAPELLAEAERLAIERLEGGAW</sequence>
<dbReference type="InterPro" id="IPR014576">
    <property type="entry name" value="Pesterase_YhaO"/>
</dbReference>
<reference evidence="4" key="1">
    <citation type="journal article" date="2019" name="Int. J. Syst. Evol. Microbiol.">
        <title>The Global Catalogue of Microorganisms (GCM) 10K type strain sequencing project: providing services to taxonomists for standard genome sequencing and annotation.</title>
        <authorList>
            <consortium name="The Broad Institute Genomics Platform"/>
            <consortium name="The Broad Institute Genome Sequencing Center for Infectious Disease"/>
            <person name="Wu L."/>
            <person name="Ma J."/>
        </authorList>
    </citation>
    <scope>NUCLEOTIDE SEQUENCE [LARGE SCALE GENOMIC DNA]</scope>
    <source>
        <strain evidence="4">CCUG 56029</strain>
    </source>
</reference>
<evidence type="ECO:0000259" key="2">
    <source>
        <dbReference type="Pfam" id="PF00149"/>
    </source>
</evidence>
<organism evidence="3 4">
    <name type="scientific">Deinococcus navajonensis</name>
    <dbReference type="NCBI Taxonomy" id="309884"/>
    <lineage>
        <taxon>Bacteria</taxon>
        <taxon>Thermotogati</taxon>
        <taxon>Deinococcota</taxon>
        <taxon>Deinococci</taxon>
        <taxon>Deinococcales</taxon>
        <taxon>Deinococcaceae</taxon>
        <taxon>Deinococcus</taxon>
    </lineage>
</organism>
<dbReference type="RefSeq" id="WP_380040313.1">
    <property type="nucleotide sequence ID" value="NZ_JBHSEH010000017.1"/>
</dbReference>
<dbReference type="SUPFAM" id="SSF56300">
    <property type="entry name" value="Metallo-dependent phosphatases"/>
    <property type="match status" value="1"/>
</dbReference>
<dbReference type="InterPro" id="IPR041796">
    <property type="entry name" value="Mre11_N"/>
</dbReference>
<comment type="caution">
    <text evidence="3">The sequence shown here is derived from an EMBL/GenBank/DDBJ whole genome shotgun (WGS) entry which is preliminary data.</text>
</comment>
<keyword evidence="3" id="KW-0540">Nuclease</keyword>
<feature type="domain" description="Calcineurin-like phosphoesterase" evidence="2">
    <location>
        <begin position="5"/>
        <end position="203"/>
    </location>
</feature>
<dbReference type="Pfam" id="PF00149">
    <property type="entry name" value="Metallophos"/>
    <property type="match status" value="1"/>
</dbReference>
<evidence type="ECO:0000313" key="3">
    <source>
        <dbReference type="EMBL" id="MFC4427131.1"/>
    </source>
</evidence>
<dbReference type="PANTHER" id="PTHR30337:SF7">
    <property type="entry name" value="PHOSPHOESTERASE"/>
    <property type="match status" value="1"/>
</dbReference>
<dbReference type="PIRSF" id="PIRSF033091">
    <property type="entry name" value="Pesterase_YhaO"/>
    <property type="match status" value="1"/>
</dbReference>
<dbReference type="EMBL" id="JBHSEH010000017">
    <property type="protein sequence ID" value="MFC4427131.1"/>
    <property type="molecule type" value="Genomic_DNA"/>
</dbReference>
<dbReference type="Gene3D" id="3.60.21.10">
    <property type="match status" value="1"/>
</dbReference>
<dbReference type="GO" id="GO:0004527">
    <property type="term" value="F:exonuclease activity"/>
    <property type="evidence" value="ECO:0007669"/>
    <property type="project" value="UniProtKB-KW"/>
</dbReference>
<evidence type="ECO:0000313" key="4">
    <source>
        <dbReference type="Proteomes" id="UP001595998"/>
    </source>
</evidence>
<name>A0ABV8XQG0_9DEIO</name>
<proteinExistence type="predicted"/>
<dbReference type="InterPro" id="IPR029052">
    <property type="entry name" value="Metallo-depent_PP-like"/>
</dbReference>
<dbReference type="CDD" id="cd00840">
    <property type="entry name" value="MPP_Mre11_N"/>
    <property type="match status" value="1"/>
</dbReference>
<dbReference type="PANTHER" id="PTHR30337">
    <property type="entry name" value="COMPONENT OF ATP-DEPENDENT DSDNA EXONUCLEASE"/>
    <property type="match status" value="1"/>
</dbReference>
<dbReference type="InterPro" id="IPR004843">
    <property type="entry name" value="Calcineurin-like_PHP"/>
</dbReference>
<keyword evidence="1" id="KW-0378">Hydrolase</keyword>
<accession>A0ABV8XQG0</accession>
<dbReference type="InterPro" id="IPR050535">
    <property type="entry name" value="DNA_Repair-Maintenance_Comp"/>
</dbReference>
<dbReference type="Proteomes" id="UP001595998">
    <property type="component" value="Unassembled WGS sequence"/>
</dbReference>
<evidence type="ECO:0000256" key="1">
    <source>
        <dbReference type="ARBA" id="ARBA00022801"/>
    </source>
</evidence>
<keyword evidence="4" id="KW-1185">Reference proteome</keyword>
<protein>
    <submittedName>
        <fullName evidence="3">Exonuclease SbcCD subunit D</fullName>
    </submittedName>
</protein>
<gene>
    <name evidence="3" type="ORF">ACFOZ9_13020</name>
</gene>